<reference evidence="6 7" key="1">
    <citation type="submission" date="2019-02" db="EMBL/GenBank/DDBJ databases">
        <title>Dyella amyloliquefaciens sp. nov., isolated from forest soil.</title>
        <authorList>
            <person name="Gao Z.-H."/>
            <person name="Qiu L.-H."/>
        </authorList>
    </citation>
    <scope>NUCLEOTIDE SEQUENCE [LARGE SCALE GENOMIC DNA]</scope>
    <source>
        <strain evidence="6 7">KACC 12747</strain>
    </source>
</reference>
<evidence type="ECO:0000256" key="3">
    <source>
        <dbReference type="ARBA" id="ARBA00022833"/>
    </source>
</evidence>
<dbReference type="PROSITE" id="PS51891">
    <property type="entry name" value="CENP_V_GFA"/>
    <property type="match status" value="1"/>
</dbReference>
<keyword evidence="2" id="KW-0479">Metal-binding</keyword>
<dbReference type="InterPro" id="IPR006913">
    <property type="entry name" value="CENP-V/GFA"/>
</dbReference>
<organism evidence="6 7">
    <name type="scientific">Dyella soli</name>
    <dbReference type="NCBI Taxonomy" id="522319"/>
    <lineage>
        <taxon>Bacteria</taxon>
        <taxon>Pseudomonadati</taxon>
        <taxon>Pseudomonadota</taxon>
        <taxon>Gammaproteobacteria</taxon>
        <taxon>Lysobacterales</taxon>
        <taxon>Rhodanobacteraceae</taxon>
        <taxon>Dyella</taxon>
    </lineage>
</organism>
<gene>
    <name evidence="6" type="ORF">EZM97_21000</name>
</gene>
<keyword evidence="3" id="KW-0862">Zinc</keyword>
<keyword evidence="7" id="KW-1185">Reference proteome</keyword>
<evidence type="ECO:0000256" key="2">
    <source>
        <dbReference type="ARBA" id="ARBA00022723"/>
    </source>
</evidence>
<evidence type="ECO:0000256" key="4">
    <source>
        <dbReference type="ARBA" id="ARBA00023239"/>
    </source>
</evidence>
<dbReference type="PANTHER" id="PTHR33337">
    <property type="entry name" value="GFA DOMAIN-CONTAINING PROTEIN"/>
    <property type="match status" value="1"/>
</dbReference>
<dbReference type="EMBL" id="SJTG01000002">
    <property type="protein sequence ID" value="TCI11281.1"/>
    <property type="molecule type" value="Genomic_DNA"/>
</dbReference>
<dbReference type="GO" id="GO:0016846">
    <property type="term" value="F:carbon-sulfur lyase activity"/>
    <property type="evidence" value="ECO:0007669"/>
    <property type="project" value="InterPro"/>
</dbReference>
<protein>
    <submittedName>
        <fullName evidence="6">GFA family protein</fullName>
    </submittedName>
</protein>
<dbReference type="InterPro" id="IPR011057">
    <property type="entry name" value="Mss4-like_sf"/>
</dbReference>
<dbReference type="Gene3D" id="3.90.1590.10">
    <property type="entry name" value="glutathione-dependent formaldehyde- activating enzyme (gfa)"/>
    <property type="match status" value="1"/>
</dbReference>
<evidence type="ECO:0000313" key="6">
    <source>
        <dbReference type="EMBL" id="TCI11281.1"/>
    </source>
</evidence>
<evidence type="ECO:0000313" key="7">
    <source>
        <dbReference type="Proteomes" id="UP000291822"/>
    </source>
</evidence>
<dbReference type="RefSeq" id="WP_131410128.1">
    <property type="nucleotide sequence ID" value="NZ_SJTG01000002.1"/>
</dbReference>
<dbReference type="PANTHER" id="PTHR33337:SF40">
    <property type="entry name" value="CENP-V_GFA DOMAIN-CONTAINING PROTEIN-RELATED"/>
    <property type="match status" value="1"/>
</dbReference>
<comment type="similarity">
    <text evidence="1">Belongs to the Gfa family.</text>
</comment>
<comment type="caution">
    <text evidence="6">The sequence shown here is derived from an EMBL/GenBank/DDBJ whole genome shotgun (WGS) entry which is preliminary data.</text>
</comment>
<dbReference type="AlphaFoldDB" id="A0A4V2NM15"/>
<dbReference type="GO" id="GO:0046872">
    <property type="term" value="F:metal ion binding"/>
    <property type="evidence" value="ECO:0007669"/>
    <property type="project" value="UniProtKB-KW"/>
</dbReference>
<dbReference type="SUPFAM" id="SSF51316">
    <property type="entry name" value="Mss4-like"/>
    <property type="match status" value="1"/>
</dbReference>
<name>A0A4V2NM15_9GAMM</name>
<evidence type="ECO:0000256" key="1">
    <source>
        <dbReference type="ARBA" id="ARBA00005495"/>
    </source>
</evidence>
<dbReference type="Pfam" id="PF04828">
    <property type="entry name" value="GFA"/>
    <property type="match status" value="1"/>
</dbReference>
<dbReference type="Proteomes" id="UP000291822">
    <property type="component" value="Unassembled WGS sequence"/>
</dbReference>
<keyword evidence="4" id="KW-0456">Lyase</keyword>
<accession>A0A4V2NM15</accession>
<evidence type="ECO:0000259" key="5">
    <source>
        <dbReference type="PROSITE" id="PS51891"/>
    </source>
</evidence>
<sequence length="131" mass="14360">MTQRLASCSCGQLTVETTGEPLRVSICHCHACQRRTGSVFGVQARFAAENVTPRGRSSRYMRVGESGGKARFYFCPACGATVHYQLDGLDHLVGIPVGAFADASFPRPNVSVFEDCMHGWVVLPEDIEHER</sequence>
<feature type="domain" description="CENP-V/GFA" evidence="5">
    <location>
        <begin position="4"/>
        <end position="114"/>
    </location>
</feature>
<proteinExistence type="inferred from homology"/>